<accession>A0A1Y1S8G0</accession>
<feature type="chain" id="PRO_5012960036" evidence="1">
    <location>
        <begin position="19"/>
        <end position="225"/>
    </location>
</feature>
<sequence length="225" mass="25390">MFIFYLFGLLICSDQILIELEEILADVESRRVFLKGIVVKLNEVLKSEQEALDGYDTKELAQKNVAAHSKSVELGCDCHKILFDSEIKPKEGCTCGIKEYAVESKKYTTLKNAVLFTESTIKNNTDEVSVLNIKVLILETMISLQKPVKTAAESTKLADTIESALVDIKTSIDPNDFAFAFWMKQEITWFYLKTLKCTTVEETNAKLQETAVSLRMLDLDNLVND</sequence>
<comment type="caution">
    <text evidence="2">The sequence shown here is derived from an EMBL/GenBank/DDBJ whole genome shotgun (WGS) entry which is preliminary data.</text>
</comment>
<dbReference type="EMBL" id="LWDP01000019">
    <property type="protein sequence ID" value="ORD94470.1"/>
    <property type="molecule type" value="Genomic_DNA"/>
</dbReference>
<keyword evidence="3" id="KW-1185">Reference proteome</keyword>
<feature type="signal peptide" evidence="1">
    <location>
        <begin position="1"/>
        <end position="18"/>
    </location>
</feature>
<evidence type="ECO:0000256" key="1">
    <source>
        <dbReference type="SAM" id="SignalP"/>
    </source>
</evidence>
<proteinExistence type="predicted"/>
<evidence type="ECO:0000313" key="2">
    <source>
        <dbReference type="EMBL" id="ORD94470.1"/>
    </source>
</evidence>
<dbReference type="AlphaFoldDB" id="A0A1Y1S8G0"/>
<keyword evidence="1" id="KW-0732">Signal</keyword>
<dbReference type="VEuPathDB" id="MicrosporidiaDB:ECANGB1_681"/>
<organism evidence="2 3">
    <name type="scientific">Enterospora canceri</name>
    <dbReference type="NCBI Taxonomy" id="1081671"/>
    <lineage>
        <taxon>Eukaryota</taxon>
        <taxon>Fungi</taxon>
        <taxon>Fungi incertae sedis</taxon>
        <taxon>Microsporidia</taxon>
        <taxon>Enterocytozoonidae</taxon>
        <taxon>Enterospora</taxon>
    </lineage>
</organism>
<dbReference type="Proteomes" id="UP000192639">
    <property type="component" value="Unassembled WGS sequence"/>
</dbReference>
<protein>
    <submittedName>
        <fullName evidence="2">Uncharacterized protein</fullName>
    </submittedName>
</protein>
<name>A0A1Y1S8G0_9MICR</name>
<gene>
    <name evidence="2" type="ORF">ECANGB1_681</name>
</gene>
<evidence type="ECO:0000313" key="3">
    <source>
        <dbReference type="Proteomes" id="UP000192639"/>
    </source>
</evidence>
<reference evidence="2 3" key="1">
    <citation type="journal article" date="2017" name="Environ. Microbiol.">
        <title>Decay of the glycolytic pathway and adaptation to intranuclear parasitism within Enterocytozoonidae microsporidia.</title>
        <authorList>
            <person name="Wiredu Boakye D."/>
            <person name="Jaroenlak P."/>
            <person name="Prachumwat A."/>
            <person name="Williams T.A."/>
            <person name="Bateman K.S."/>
            <person name="Itsathitphaisarn O."/>
            <person name="Sritunyalucksana K."/>
            <person name="Paszkiewicz K.H."/>
            <person name="Moore K.A."/>
            <person name="Stentiford G.D."/>
            <person name="Williams B.A."/>
        </authorList>
    </citation>
    <scope>NUCLEOTIDE SEQUENCE [LARGE SCALE GENOMIC DNA]</scope>
    <source>
        <strain evidence="2 3">GB1</strain>
    </source>
</reference>